<name>A0A1V0SK48_9VIRU</name>
<feature type="domain" description="Polysaccharide pyruvyl transferase" evidence="2">
    <location>
        <begin position="443"/>
        <end position="619"/>
    </location>
</feature>
<dbReference type="Pfam" id="PF04488">
    <property type="entry name" value="Gly_transf_sug"/>
    <property type="match status" value="1"/>
</dbReference>
<organism evidence="3">
    <name type="scientific">Klosneuvirus KNV1</name>
    <dbReference type="NCBI Taxonomy" id="1977640"/>
    <lineage>
        <taxon>Viruses</taxon>
        <taxon>Varidnaviria</taxon>
        <taxon>Bamfordvirae</taxon>
        <taxon>Nucleocytoviricota</taxon>
        <taxon>Megaviricetes</taxon>
        <taxon>Imitervirales</taxon>
        <taxon>Mimiviridae</taxon>
        <taxon>Klosneuvirinae</taxon>
        <taxon>Klosneuvirus</taxon>
    </lineage>
</organism>
<dbReference type="PANTHER" id="PTHR32385">
    <property type="entry name" value="MANNOSYL PHOSPHORYLINOSITOL CERAMIDE SYNTHASE"/>
    <property type="match status" value="1"/>
</dbReference>
<accession>A0A1V0SK48</accession>
<dbReference type="GO" id="GO:0051999">
    <property type="term" value="P:mannosyl-inositol phosphorylceramide biosynthetic process"/>
    <property type="evidence" value="ECO:0007669"/>
    <property type="project" value="TreeGrafter"/>
</dbReference>
<protein>
    <submittedName>
        <fullName evidence="3">Glycosyltransferase</fullName>
    </submittedName>
</protein>
<dbReference type="GO" id="GO:0016020">
    <property type="term" value="C:membrane"/>
    <property type="evidence" value="ECO:0007669"/>
    <property type="project" value="GOC"/>
</dbReference>
<dbReference type="EMBL" id="KY684110">
    <property type="protein sequence ID" value="ARF12083.1"/>
    <property type="molecule type" value="Genomic_DNA"/>
</dbReference>
<dbReference type="InterPro" id="IPR029044">
    <property type="entry name" value="Nucleotide-diphossugar_trans"/>
</dbReference>
<dbReference type="InterPro" id="IPR007345">
    <property type="entry name" value="Polysacch_pyruvyl_Trfase"/>
</dbReference>
<keyword evidence="1 3" id="KW-0808">Transferase</keyword>
<dbReference type="InterPro" id="IPR051706">
    <property type="entry name" value="Glycosyltransferase_domain"/>
</dbReference>
<dbReference type="SUPFAM" id="SSF53448">
    <property type="entry name" value="Nucleotide-diphospho-sugar transferases"/>
    <property type="match status" value="1"/>
</dbReference>
<evidence type="ECO:0000313" key="3">
    <source>
        <dbReference type="EMBL" id="ARF12083.1"/>
    </source>
</evidence>
<sequence length="695" mass="81286">MIIEKQVLPRQDIPIKNKFIINACNESENYHIVIYYINNNVCNIIIRRVDSINGWDKELTITLYSIDQTLSSKILIEPSIDNYKKVQLETTITLIPVDLIYTQKIPKTIIQTDESNNLCLLKYNSVMSLIELNPEYEYIFFDRIARRKFIRKHFTTEILEAYDTLVPGAFRADLFRYCYLYLHGGCYFDCKMILKHPLRNFILASDSLVLLNDHIPNSFANCIIMTEKYDGRLLDCIMKIVQIVNNKLYDIDKLSITGSRLLYSFYSKYIPQYSLKIHNNDRFNDYKNSIIVDKEDTLICYLYYPGYYQEKNYKNTGHYTTLYDTKKLYYVNKKVCDNYIIYIFPTPWKDTFDFKINYNQLLITRTDKNERWGQYLIIKLIDTETDDDLTYDIGSSTGPIKIFKFKPDIYNFYCMKYDPNVQSTLNFGDCINRVFFDLLTGQKMNYKTNHDIPYYHCTGSIFRTVNENSIVYGTGFMALFDDVGAPPDASFLNKVYKIPKHIISVRGPLTRKKLLDMGISCPENYGDPLMLFPLVYNNNIVEIKGKIGIIPHYSDINNSNANTLITELRKTNQVEIINICTGLEYKPFIDAILSCEYIISSSLHGTMMGIVYKKKTIFVEFASKVVVRLFKFIDFFASIDVNYPFKNVYNATILDNCIPYDLSKIKKMAENMIMIAPFIENKEALIEKCKYYTSP</sequence>
<evidence type="ECO:0000256" key="1">
    <source>
        <dbReference type="ARBA" id="ARBA00022679"/>
    </source>
</evidence>
<dbReference type="Pfam" id="PF04230">
    <property type="entry name" value="PS_pyruv_trans"/>
    <property type="match status" value="1"/>
</dbReference>
<proteinExistence type="predicted"/>
<gene>
    <name evidence="3" type="ORF">Klosneuvirus_3_218</name>
</gene>
<dbReference type="Gene3D" id="3.90.550.20">
    <property type="match status" value="1"/>
</dbReference>
<reference evidence="3" key="1">
    <citation type="journal article" date="2017" name="Science">
        <title>Giant viruses with an expanded complement of translation system components.</title>
        <authorList>
            <person name="Schulz F."/>
            <person name="Yutin N."/>
            <person name="Ivanova N.N."/>
            <person name="Ortega D.R."/>
            <person name="Lee T.K."/>
            <person name="Vierheilig J."/>
            <person name="Daims H."/>
            <person name="Horn M."/>
            <person name="Wagner M."/>
            <person name="Jensen G.J."/>
            <person name="Kyrpides N.C."/>
            <person name="Koonin E.V."/>
            <person name="Woyke T."/>
        </authorList>
    </citation>
    <scope>NUCLEOTIDE SEQUENCE</scope>
    <source>
        <strain evidence="3">KNV1</strain>
    </source>
</reference>
<dbReference type="PANTHER" id="PTHR32385:SF15">
    <property type="entry name" value="INOSITOL PHOSPHOCERAMIDE MANNOSYLTRANSFERASE 1"/>
    <property type="match status" value="1"/>
</dbReference>
<evidence type="ECO:0000259" key="2">
    <source>
        <dbReference type="Pfam" id="PF04230"/>
    </source>
</evidence>
<dbReference type="GO" id="GO:0000030">
    <property type="term" value="F:mannosyltransferase activity"/>
    <property type="evidence" value="ECO:0007669"/>
    <property type="project" value="TreeGrafter"/>
</dbReference>
<dbReference type="InterPro" id="IPR007577">
    <property type="entry name" value="GlycoTrfase_DXD_sugar-bd_CS"/>
</dbReference>